<proteinExistence type="predicted"/>
<organism evidence="1 2">
    <name type="scientific">Trichonephila clavipes</name>
    <name type="common">Golden silk orbweaver</name>
    <name type="synonym">Nephila clavipes</name>
    <dbReference type="NCBI Taxonomy" id="2585209"/>
    <lineage>
        <taxon>Eukaryota</taxon>
        <taxon>Metazoa</taxon>
        <taxon>Ecdysozoa</taxon>
        <taxon>Arthropoda</taxon>
        <taxon>Chelicerata</taxon>
        <taxon>Arachnida</taxon>
        <taxon>Araneae</taxon>
        <taxon>Araneomorphae</taxon>
        <taxon>Entelegynae</taxon>
        <taxon>Araneoidea</taxon>
        <taxon>Nephilidae</taxon>
        <taxon>Trichonephila</taxon>
    </lineage>
</organism>
<name>A0A8X6WDD1_TRICX</name>
<evidence type="ECO:0000313" key="1">
    <source>
        <dbReference type="EMBL" id="GFY32695.1"/>
    </source>
</evidence>
<comment type="caution">
    <text evidence="1">The sequence shown here is derived from an EMBL/GenBank/DDBJ whole genome shotgun (WGS) entry which is preliminary data.</text>
</comment>
<evidence type="ECO:0000313" key="2">
    <source>
        <dbReference type="Proteomes" id="UP000887159"/>
    </source>
</evidence>
<dbReference type="Proteomes" id="UP000887159">
    <property type="component" value="Unassembled WGS sequence"/>
</dbReference>
<keyword evidence="2" id="KW-1185">Reference proteome</keyword>
<dbReference type="EMBL" id="BMAU01021404">
    <property type="protein sequence ID" value="GFY32695.1"/>
    <property type="molecule type" value="Genomic_DNA"/>
</dbReference>
<gene>
    <name evidence="1" type="primary">NCL1_49595</name>
    <name evidence="1" type="ORF">TNCV_4638011</name>
</gene>
<dbReference type="AlphaFoldDB" id="A0A8X6WDD1"/>
<accession>A0A8X6WDD1</accession>
<protein>
    <submittedName>
        <fullName evidence="1">Uncharacterized protein</fullName>
    </submittedName>
</protein>
<reference evidence="1" key="1">
    <citation type="submission" date="2020-08" db="EMBL/GenBank/DDBJ databases">
        <title>Multicomponent nature underlies the extraordinary mechanical properties of spider dragline silk.</title>
        <authorList>
            <person name="Kono N."/>
            <person name="Nakamura H."/>
            <person name="Mori M."/>
            <person name="Yoshida Y."/>
            <person name="Ohtoshi R."/>
            <person name="Malay A.D."/>
            <person name="Moran D.A.P."/>
            <person name="Tomita M."/>
            <person name="Numata K."/>
            <person name="Arakawa K."/>
        </authorList>
    </citation>
    <scope>NUCLEOTIDE SEQUENCE</scope>
</reference>
<sequence length="103" mass="11536">MDVPKCILPLRHGGTLNSCRAANPLVRLVEGEERWEAPDHPQGVLPQNWGENELNRSVTCMVLKASANDRGQLALYSDEFRRPSSGLCRSGGISNNNIRRYQF</sequence>